<sequence length="103" mass="12179">MWRRLVRETWSVRWMETRPAALHCSANLRKISLHGEQRLRFRTDSTVSVNDYSYLGKSEEVSLALGEKWQTSFMKGPYRRQLCPSLSSMLRYQPLARSGKHIY</sequence>
<evidence type="ECO:0000313" key="2">
    <source>
        <dbReference type="Proteomes" id="UP000054477"/>
    </source>
</evidence>
<keyword evidence="2" id="KW-1185">Reference proteome</keyword>
<name>A0A0C9YGW7_9AGAR</name>
<reference evidence="1 2" key="1">
    <citation type="submission" date="2014-04" db="EMBL/GenBank/DDBJ databases">
        <authorList>
            <consortium name="DOE Joint Genome Institute"/>
            <person name="Kuo A."/>
            <person name="Kohler A."/>
            <person name="Nagy L.G."/>
            <person name="Floudas D."/>
            <person name="Copeland A."/>
            <person name="Barry K.W."/>
            <person name="Cichocki N."/>
            <person name="Veneault-Fourrey C."/>
            <person name="LaButti K."/>
            <person name="Lindquist E.A."/>
            <person name="Lipzen A."/>
            <person name="Lundell T."/>
            <person name="Morin E."/>
            <person name="Murat C."/>
            <person name="Sun H."/>
            <person name="Tunlid A."/>
            <person name="Henrissat B."/>
            <person name="Grigoriev I.V."/>
            <person name="Hibbett D.S."/>
            <person name="Martin F."/>
            <person name="Nordberg H.P."/>
            <person name="Cantor M.N."/>
            <person name="Hua S.X."/>
        </authorList>
    </citation>
    <scope>NUCLEOTIDE SEQUENCE [LARGE SCALE GENOMIC DNA]</scope>
    <source>
        <strain evidence="1 2">LaAM-08-1</strain>
    </source>
</reference>
<dbReference type="AlphaFoldDB" id="A0A0C9YGW7"/>
<organism evidence="1 2">
    <name type="scientific">Laccaria amethystina LaAM-08-1</name>
    <dbReference type="NCBI Taxonomy" id="1095629"/>
    <lineage>
        <taxon>Eukaryota</taxon>
        <taxon>Fungi</taxon>
        <taxon>Dikarya</taxon>
        <taxon>Basidiomycota</taxon>
        <taxon>Agaricomycotina</taxon>
        <taxon>Agaricomycetes</taxon>
        <taxon>Agaricomycetidae</taxon>
        <taxon>Agaricales</taxon>
        <taxon>Agaricineae</taxon>
        <taxon>Hydnangiaceae</taxon>
        <taxon>Laccaria</taxon>
    </lineage>
</organism>
<evidence type="ECO:0000313" key="1">
    <source>
        <dbReference type="EMBL" id="KIK09607.1"/>
    </source>
</evidence>
<protein>
    <submittedName>
        <fullName evidence="1">Uncharacterized protein</fullName>
    </submittedName>
</protein>
<reference evidence="2" key="2">
    <citation type="submission" date="2015-01" db="EMBL/GenBank/DDBJ databases">
        <title>Evolutionary Origins and Diversification of the Mycorrhizal Mutualists.</title>
        <authorList>
            <consortium name="DOE Joint Genome Institute"/>
            <consortium name="Mycorrhizal Genomics Consortium"/>
            <person name="Kohler A."/>
            <person name="Kuo A."/>
            <person name="Nagy L.G."/>
            <person name="Floudas D."/>
            <person name="Copeland A."/>
            <person name="Barry K.W."/>
            <person name="Cichocki N."/>
            <person name="Veneault-Fourrey C."/>
            <person name="LaButti K."/>
            <person name="Lindquist E.A."/>
            <person name="Lipzen A."/>
            <person name="Lundell T."/>
            <person name="Morin E."/>
            <person name="Murat C."/>
            <person name="Riley R."/>
            <person name="Ohm R."/>
            <person name="Sun H."/>
            <person name="Tunlid A."/>
            <person name="Henrissat B."/>
            <person name="Grigoriev I.V."/>
            <person name="Hibbett D.S."/>
            <person name="Martin F."/>
        </authorList>
    </citation>
    <scope>NUCLEOTIDE SEQUENCE [LARGE SCALE GENOMIC DNA]</scope>
    <source>
        <strain evidence="2">LaAM-08-1</strain>
    </source>
</reference>
<accession>A0A0C9YGW7</accession>
<dbReference type="EMBL" id="KN838538">
    <property type="protein sequence ID" value="KIK09607.1"/>
    <property type="molecule type" value="Genomic_DNA"/>
</dbReference>
<proteinExistence type="predicted"/>
<gene>
    <name evidence="1" type="ORF">K443DRAFT_391453</name>
</gene>
<dbReference type="HOGENOM" id="CLU_2264194_0_0_1"/>
<dbReference type="Proteomes" id="UP000054477">
    <property type="component" value="Unassembled WGS sequence"/>
</dbReference>